<sequence>MSHFVCPILKFRLEVSAGARRRAGTVETVRFNPRLMYAQSDCAAEVLYR</sequence>
<protein>
    <submittedName>
        <fullName evidence="1">Uncharacterized protein</fullName>
    </submittedName>
</protein>
<dbReference type="AlphaFoldDB" id="A0AAW5PDR6"/>
<dbReference type="EMBL" id="JANTZM010000031">
    <property type="protein sequence ID" value="MCS4159465.1"/>
    <property type="molecule type" value="Genomic_DNA"/>
</dbReference>
<comment type="caution">
    <text evidence="1">The sequence shown here is derived from an EMBL/GenBank/DDBJ whole genome shotgun (WGS) entry which is preliminary data.</text>
</comment>
<evidence type="ECO:0000313" key="1">
    <source>
        <dbReference type="EMBL" id="MCS4159465.1"/>
    </source>
</evidence>
<organism evidence="1 2">
    <name type="scientific">Salinibacter ruber</name>
    <dbReference type="NCBI Taxonomy" id="146919"/>
    <lineage>
        <taxon>Bacteria</taxon>
        <taxon>Pseudomonadati</taxon>
        <taxon>Rhodothermota</taxon>
        <taxon>Rhodothermia</taxon>
        <taxon>Rhodothermales</taxon>
        <taxon>Salinibacteraceae</taxon>
        <taxon>Salinibacter</taxon>
    </lineage>
</organism>
<gene>
    <name evidence="1" type="ORF">GGP99_003457</name>
</gene>
<dbReference type="Proteomes" id="UP001155110">
    <property type="component" value="Unassembled WGS sequence"/>
</dbReference>
<name>A0AAW5PDR6_9BACT</name>
<evidence type="ECO:0000313" key="2">
    <source>
        <dbReference type="Proteomes" id="UP001155110"/>
    </source>
</evidence>
<proteinExistence type="predicted"/>
<accession>A0AAW5PDR6</accession>
<reference evidence="1" key="1">
    <citation type="submission" date="2022-08" db="EMBL/GenBank/DDBJ databases">
        <title>Genomic Encyclopedia of Type Strains, Phase V (KMG-V): Genome sequencing to study the core and pangenomes of soil and plant-associated prokaryotes.</title>
        <authorList>
            <person name="Whitman W."/>
        </authorList>
    </citation>
    <scope>NUCLEOTIDE SEQUENCE</scope>
    <source>
        <strain evidence="1">SP3002</strain>
    </source>
</reference>